<dbReference type="OMA" id="SANEKFW"/>
<dbReference type="RefSeq" id="XP_022083066.1">
    <property type="nucleotide sequence ID" value="XM_022227374.1"/>
</dbReference>
<reference evidence="4 5" key="1">
    <citation type="submission" date="2025-04" db="UniProtKB">
        <authorList>
            <consortium name="RefSeq"/>
        </authorList>
    </citation>
    <scope>IDENTIFICATION</scope>
</reference>
<proteinExistence type="predicted"/>
<feature type="region of interest" description="Disordered" evidence="1">
    <location>
        <begin position="172"/>
        <end position="254"/>
    </location>
</feature>
<dbReference type="OrthoDB" id="329272at2759"/>
<dbReference type="RefSeq" id="XP_022083065.1">
    <property type="nucleotide sequence ID" value="XM_022227373.1"/>
</dbReference>
<dbReference type="InterPro" id="IPR016181">
    <property type="entry name" value="Acyl_CoA_acyltransferase"/>
</dbReference>
<name>A0A8B7XQG5_ACAPL</name>
<evidence type="ECO:0000313" key="5">
    <source>
        <dbReference type="RefSeq" id="XP_022083066.1"/>
    </source>
</evidence>
<dbReference type="InterPro" id="IPR039840">
    <property type="entry name" value="NAA80"/>
</dbReference>
<dbReference type="Gene3D" id="3.40.630.30">
    <property type="match status" value="1"/>
</dbReference>
<dbReference type="Pfam" id="PF13508">
    <property type="entry name" value="Acetyltransf_7"/>
    <property type="match status" value="1"/>
</dbReference>
<dbReference type="Proteomes" id="UP000694845">
    <property type="component" value="Unplaced"/>
</dbReference>
<accession>A0A8B7XQG5</accession>
<organism evidence="3 6">
    <name type="scientific">Acanthaster planci</name>
    <name type="common">Crown-of-thorns starfish</name>
    <dbReference type="NCBI Taxonomy" id="133434"/>
    <lineage>
        <taxon>Eukaryota</taxon>
        <taxon>Metazoa</taxon>
        <taxon>Echinodermata</taxon>
        <taxon>Eleutherozoa</taxon>
        <taxon>Asterozoa</taxon>
        <taxon>Asteroidea</taxon>
        <taxon>Valvatacea</taxon>
        <taxon>Valvatida</taxon>
        <taxon>Acanthasteridae</taxon>
        <taxon>Acanthaster</taxon>
    </lineage>
</organism>
<dbReference type="GO" id="GO:0008080">
    <property type="term" value="F:N-acetyltransferase activity"/>
    <property type="evidence" value="ECO:0007669"/>
    <property type="project" value="InterPro"/>
</dbReference>
<gene>
    <name evidence="4 5 6" type="primary">LOC110975167</name>
</gene>
<sequence length="267" mass="29153">MMDSTVGIHMEPLHKRPDLMDACIDLLNAQWPRSKAARLHSLDKSCDSLPYSLVMVDDKREIGSDPSAVIGYCRLAKVISVPSSVLIESVVVPKNLRGQGLGRQLMELAETHAKMQGFTTMYLSTKDKQDFYAHLGYEFCKAVNTLDAQILETCDLWQVDCDSTSLSHVSCSSESECPSRDEHPSAGRRQVSRLDGGCPKAVEDSSDDSCSKPSPDSKTSGSLPMSQSGDGAPCETNLSIPPPPPPPPVRVPETPPMVVYWMKKEVS</sequence>
<dbReference type="RefSeq" id="XP_022083068.1">
    <property type="nucleotide sequence ID" value="XM_022227376.1"/>
</dbReference>
<dbReference type="GO" id="GO:1905502">
    <property type="term" value="F:acetyl-CoA binding"/>
    <property type="evidence" value="ECO:0007669"/>
    <property type="project" value="TreeGrafter"/>
</dbReference>
<dbReference type="PANTHER" id="PTHR13538:SF4">
    <property type="entry name" value="N-ALPHA-ACETYLTRANSFERASE 80"/>
    <property type="match status" value="1"/>
</dbReference>
<keyword evidence="3" id="KW-1185">Reference proteome</keyword>
<evidence type="ECO:0000313" key="6">
    <source>
        <dbReference type="RefSeq" id="XP_022083068.1"/>
    </source>
</evidence>
<dbReference type="AlphaFoldDB" id="A0A8B7XQG5"/>
<feature type="compositionally biased region" description="Low complexity" evidence="1">
    <location>
        <begin position="211"/>
        <end position="220"/>
    </location>
</feature>
<dbReference type="GeneID" id="110975167"/>
<dbReference type="CDD" id="cd04301">
    <property type="entry name" value="NAT_SF"/>
    <property type="match status" value="1"/>
</dbReference>
<dbReference type="SUPFAM" id="SSF55729">
    <property type="entry name" value="Acyl-CoA N-acyltransferases (Nat)"/>
    <property type="match status" value="1"/>
</dbReference>
<dbReference type="PROSITE" id="PS51186">
    <property type="entry name" value="GNAT"/>
    <property type="match status" value="1"/>
</dbReference>
<feature type="domain" description="N-acetyltransferase" evidence="2">
    <location>
        <begin position="8"/>
        <end position="157"/>
    </location>
</feature>
<dbReference type="InterPro" id="IPR000182">
    <property type="entry name" value="GNAT_dom"/>
</dbReference>
<dbReference type="GO" id="GO:0005737">
    <property type="term" value="C:cytoplasm"/>
    <property type="evidence" value="ECO:0007669"/>
    <property type="project" value="TreeGrafter"/>
</dbReference>
<feature type="compositionally biased region" description="Pro residues" evidence="1">
    <location>
        <begin position="240"/>
        <end position="254"/>
    </location>
</feature>
<evidence type="ECO:0000259" key="2">
    <source>
        <dbReference type="PROSITE" id="PS51186"/>
    </source>
</evidence>
<evidence type="ECO:0000313" key="3">
    <source>
        <dbReference type="Proteomes" id="UP000694845"/>
    </source>
</evidence>
<evidence type="ECO:0000313" key="4">
    <source>
        <dbReference type="RefSeq" id="XP_022083065.1"/>
    </source>
</evidence>
<protein>
    <submittedName>
        <fullName evidence="4 5">N-acetyltransferase 6-like isoform X1</fullName>
    </submittedName>
</protein>
<dbReference type="PANTHER" id="PTHR13538">
    <property type="entry name" value="N-ACETYLTRANSFERASE 6"/>
    <property type="match status" value="1"/>
</dbReference>
<evidence type="ECO:0000256" key="1">
    <source>
        <dbReference type="SAM" id="MobiDB-lite"/>
    </source>
</evidence>
<dbReference type="KEGG" id="aplc:110975167"/>